<accession>A0AAV9K3R6</accession>
<protein>
    <submittedName>
        <fullName evidence="1">Uncharacterized protein</fullName>
    </submittedName>
</protein>
<evidence type="ECO:0000313" key="2">
    <source>
        <dbReference type="Proteomes" id="UP001311915"/>
    </source>
</evidence>
<proteinExistence type="predicted"/>
<keyword evidence="2" id="KW-1185">Reference proteome</keyword>
<name>A0AAV9K3R6_9SOLN</name>
<sequence>MLAIALRWFSGYEPIIFLADDSNLVFALHDKQIVVFSSFEVQPFNNVSYNNKNNITSVIPTSGI</sequence>
<gene>
    <name evidence="1" type="ORF">R3W88_028736</name>
</gene>
<dbReference type="EMBL" id="JAWPEI010000012">
    <property type="protein sequence ID" value="KAK4707811.1"/>
    <property type="molecule type" value="Genomic_DNA"/>
</dbReference>
<dbReference type="Proteomes" id="UP001311915">
    <property type="component" value="Unassembled WGS sequence"/>
</dbReference>
<reference evidence="1 2" key="1">
    <citation type="submission" date="2023-10" db="EMBL/GenBank/DDBJ databases">
        <title>Genome-Wide Identification Analysis in wild type Solanum Pinnatisectum Reveals Some Genes Defensing Phytophthora Infestans.</title>
        <authorList>
            <person name="Sun C."/>
        </authorList>
    </citation>
    <scope>NUCLEOTIDE SEQUENCE [LARGE SCALE GENOMIC DNA]</scope>
    <source>
        <strain evidence="1">LQN</strain>
        <tissue evidence="1">Leaf</tissue>
    </source>
</reference>
<dbReference type="AlphaFoldDB" id="A0AAV9K3R6"/>
<comment type="caution">
    <text evidence="1">The sequence shown here is derived from an EMBL/GenBank/DDBJ whole genome shotgun (WGS) entry which is preliminary data.</text>
</comment>
<organism evidence="1 2">
    <name type="scientific">Solanum pinnatisectum</name>
    <name type="common">tansyleaf nightshade</name>
    <dbReference type="NCBI Taxonomy" id="50273"/>
    <lineage>
        <taxon>Eukaryota</taxon>
        <taxon>Viridiplantae</taxon>
        <taxon>Streptophyta</taxon>
        <taxon>Embryophyta</taxon>
        <taxon>Tracheophyta</taxon>
        <taxon>Spermatophyta</taxon>
        <taxon>Magnoliopsida</taxon>
        <taxon>eudicotyledons</taxon>
        <taxon>Gunneridae</taxon>
        <taxon>Pentapetalae</taxon>
        <taxon>asterids</taxon>
        <taxon>lamiids</taxon>
        <taxon>Solanales</taxon>
        <taxon>Solanaceae</taxon>
        <taxon>Solanoideae</taxon>
        <taxon>Solaneae</taxon>
        <taxon>Solanum</taxon>
    </lineage>
</organism>
<evidence type="ECO:0000313" key="1">
    <source>
        <dbReference type="EMBL" id="KAK4707811.1"/>
    </source>
</evidence>